<dbReference type="Proteomes" id="UP000559027">
    <property type="component" value="Unassembled WGS sequence"/>
</dbReference>
<protein>
    <recommendedName>
        <fullName evidence="2">DUF6533 domain-containing protein</fullName>
    </recommendedName>
</protein>
<proteinExistence type="predicted"/>
<gene>
    <name evidence="3" type="ORF">D9756_009042</name>
</gene>
<evidence type="ECO:0000313" key="3">
    <source>
        <dbReference type="EMBL" id="KAF5350034.1"/>
    </source>
</evidence>
<evidence type="ECO:0000259" key="2">
    <source>
        <dbReference type="Pfam" id="PF20151"/>
    </source>
</evidence>
<feature type="transmembrane region" description="Helical" evidence="1">
    <location>
        <begin position="119"/>
        <end position="136"/>
    </location>
</feature>
<evidence type="ECO:0000256" key="1">
    <source>
        <dbReference type="SAM" id="Phobius"/>
    </source>
</evidence>
<organism evidence="3 4">
    <name type="scientific">Leucocoprinus leucothites</name>
    <dbReference type="NCBI Taxonomy" id="201217"/>
    <lineage>
        <taxon>Eukaryota</taxon>
        <taxon>Fungi</taxon>
        <taxon>Dikarya</taxon>
        <taxon>Basidiomycota</taxon>
        <taxon>Agaricomycotina</taxon>
        <taxon>Agaricomycetes</taxon>
        <taxon>Agaricomycetidae</taxon>
        <taxon>Agaricales</taxon>
        <taxon>Agaricineae</taxon>
        <taxon>Agaricaceae</taxon>
        <taxon>Leucocoprinus</taxon>
    </lineage>
</organism>
<feature type="transmembrane region" description="Helical" evidence="1">
    <location>
        <begin position="142"/>
        <end position="164"/>
    </location>
</feature>
<feature type="domain" description="DUF6533" evidence="2">
    <location>
        <begin position="78"/>
        <end position="122"/>
    </location>
</feature>
<feature type="transmembrane region" description="Helical" evidence="1">
    <location>
        <begin position="176"/>
        <end position="204"/>
    </location>
</feature>
<comment type="caution">
    <text evidence="3">The sequence shown here is derived from an EMBL/GenBank/DDBJ whole genome shotgun (WGS) entry which is preliminary data.</text>
</comment>
<sequence>MSLISEVDITTWRHGRWYAIIAHPMHATMPKYRVVAVHDRAISSLKVPLPHSNYSMDTASALTAAAINDLRSAQMSRYFDYASVAFWIYEFFLVIDLEKSLVWSSRWSAIKIAYLTTKYTFLVECLLLVVTYVYASPTYCKIVYITTDFLIFVAACIAEGLLAYRVWIVLGMGRRLGYILSILCLSGLVLGGGSIWTAVILMGIHGTVPLNTGIFLAGCPPMHHNSPVADLAGFGFLVVICIYVPSSAYWADDVPLFSVTHRTPWKIQKSKSQREIIVDGASAVLLSHECRSSHDIPNPDHNVVNRVPLMDGKAPTCCPQRDRLPGNPRYEGQREENRVNVTYFCLVILAV</sequence>
<dbReference type="AlphaFoldDB" id="A0A8H5CZ71"/>
<dbReference type="OrthoDB" id="2655489at2759"/>
<name>A0A8H5CZ71_9AGAR</name>
<keyword evidence="1" id="KW-1133">Transmembrane helix</keyword>
<reference evidence="3 4" key="1">
    <citation type="journal article" date="2020" name="ISME J.">
        <title>Uncovering the hidden diversity of litter-decomposition mechanisms in mushroom-forming fungi.</title>
        <authorList>
            <person name="Floudas D."/>
            <person name="Bentzer J."/>
            <person name="Ahren D."/>
            <person name="Johansson T."/>
            <person name="Persson P."/>
            <person name="Tunlid A."/>
        </authorList>
    </citation>
    <scope>NUCLEOTIDE SEQUENCE [LARGE SCALE GENOMIC DNA]</scope>
    <source>
        <strain evidence="3 4">CBS 146.42</strain>
    </source>
</reference>
<keyword evidence="1" id="KW-0812">Transmembrane</keyword>
<evidence type="ECO:0000313" key="4">
    <source>
        <dbReference type="Proteomes" id="UP000559027"/>
    </source>
</evidence>
<accession>A0A8H5CZ71</accession>
<keyword evidence="1" id="KW-0472">Membrane</keyword>
<dbReference type="EMBL" id="JAACJO010000015">
    <property type="protein sequence ID" value="KAF5350034.1"/>
    <property type="molecule type" value="Genomic_DNA"/>
</dbReference>
<dbReference type="Pfam" id="PF20151">
    <property type="entry name" value="DUF6533"/>
    <property type="match status" value="1"/>
</dbReference>
<keyword evidence="4" id="KW-1185">Reference proteome</keyword>
<dbReference type="InterPro" id="IPR045340">
    <property type="entry name" value="DUF6533"/>
</dbReference>
<feature type="transmembrane region" description="Helical" evidence="1">
    <location>
        <begin position="231"/>
        <end position="251"/>
    </location>
</feature>